<evidence type="ECO:0000313" key="2">
    <source>
        <dbReference type="Proteomes" id="UP001630127"/>
    </source>
</evidence>
<keyword evidence="2" id="KW-1185">Reference proteome</keyword>
<name>A0ABD2Y9R6_9GENT</name>
<dbReference type="EMBL" id="JBJUIK010000014">
    <property type="protein sequence ID" value="KAL3503870.1"/>
    <property type="molecule type" value="Genomic_DNA"/>
</dbReference>
<proteinExistence type="predicted"/>
<dbReference type="Proteomes" id="UP001630127">
    <property type="component" value="Unassembled WGS sequence"/>
</dbReference>
<reference evidence="1 2" key="1">
    <citation type="submission" date="2024-11" db="EMBL/GenBank/DDBJ databases">
        <title>A near-complete genome assembly of Cinchona calisaya.</title>
        <authorList>
            <person name="Lian D.C."/>
            <person name="Zhao X.W."/>
            <person name="Wei L."/>
        </authorList>
    </citation>
    <scope>NUCLEOTIDE SEQUENCE [LARGE SCALE GENOMIC DNA]</scope>
    <source>
        <tissue evidence="1">Nenye</tissue>
    </source>
</reference>
<protein>
    <submittedName>
        <fullName evidence="1">Uncharacterized protein</fullName>
    </submittedName>
</protein>
<dbReference type="AlphaFoldDB" id="A0ABD2Y9R6"/>
<gene>
    <name evidence="1" type="ORF">ACH5RR_033711</name>
</gene>
<accession>A0ABD2Y9R6</accession>
<organism evidence="1 2">
    <name type="scientific">Cinchona calisaya</name>
    <dbReference type="NCBI Taxonomy" id="153742"/>
    <lineage>
        <taxon>Eukaryota</taxon>
        <taxon>Viridiplantae</taxon>
        <taxon>Streptophyta</taxon>
        <taxon>Embryophyta</taxon>
        <taxon>Tracheophyta</taxon>
        <taxon>Spermatophyta</taxon>
        <taxon>Magnoliopsida</taxon>
        <taxon>eudicotyledons</taxon>
        <taxon>Gunneridae</taxon>
        <taxon>Pentapetalae</taxon>
        <taxon>asterids</taxon>
        <taxon>lamiids</taxon>
        <taxon>Gentianales</taxon>
        <taxon>Rubiaceae</taxon>
        <taxon>Cinchonoideae</taxon>
        <taxon>Cinchoneae</taxon>
        <taxon>Cinchona</taxon>
    </lineage>
</organism>
<sequence>MLHSNRSLKVIRKNIVKQRIELFIDIVETKKAMVLYCEMVDDGIWSYLFLYKVMLRALGRGLKLKIFVKNIRIWKDYLNLACRFFPLYYRRNENDSVLDAAIGGSIIVTHSFKHSSSSLSICGSL</sequence>
<evidence type="ECO:0000313" key="1">
    <source>
        <dbReference type="EMBL" id="KAL3503870.1"/>
    </source>
</evidence>
<comment type="caution">
    <text evidence="1">The sequence shown here is derived from an EMBL/GenBank/DDBJ whole genome shotgun (WGS) entry which is preliminary data.</text>
</comment>